<evidence type="ECO:0000313" key="2">
    <source>
        <dbReference type="Proteomes" id="UP000314294"/>
    </source>
</evidence>
<dbReference type="EMBL" id="SRLO01000088">
    <property type="protein sequence ID" value="TNN76922.1"/>
    <property type="molecule type" value="Genomic_DNA"/>
</dbReference>
<proteinExistence type="predicted"/>
<organism evidence="1 2">
    <name type="scientific">Liparis tanakae</name>
    <name type="common">Tanaka's snailfish</name>
    <dbReference type="NCBI Taxonomy" id="230148"/>
    <lineage>
        <taxon>Eukaryota</taxon>
        <taxon>Metazoa</taxon>
        <taxon>Chordata</taxon>
        <taxon>Craniata</taxon>
        <taxon>Vertebrata</taxon>
        <taxon>Euteleostomi</taxon>
        <taxon>Actinopterygii</taxon>
        <taxon>Neopterygii</taxon>
        <taxon>Teleostei</taxon>
        <taxon>Neoteleostei</taxon>
        <taxon>Acanthomorphata</taxon>
        <taxon>Eupercaria</taxon>
        <taxon>Perciformes</taxon>
        <taxon>Cottioidei</taxon>
        <taxon>Cottales</taxon>
        <taxon>Liparidae</taxon>
        <taxon>Liparis</taxon>
    </lineage>
</organism>
<name>A0A4Z2IHX1_9TELE</name>
<protein>
    <submittedName>
        <fullName evidence="1">Uncharacterized protein</fullName>
    </submittedName>
</protein>
<dbReference type="AlphaFoldDB" id="A0A4Z2IHX1"/>
<reference evidence="1 2" key="1">
    <citation type="submission" date="2019-03" db="EMBL/GenBank/DDBJ databases">
        <title>First draft genome of Liparis tanakae, snailfish: a comprehensive survey of snailfish specific genes.</title>
        <authorList>
            <person name="Kim W."/>
            <person name="Song I."/>
            <person name="Jeong J.-H."/>
            <person name="Kim D."/>
            <person name="Kim S."/>
            <person name="Ryu S."/>
            <person name="Song J.Y."/>
            <person name="Lee S.K."/>
        </authorList>
    </citation>
    <scope>NUCLEOTIDE SEQUENCE [LARGE SCALE GENOMIC DNA]</scope>
    <source>
        <tissue evidence="1">Muscle</tissue>
    </source>
</reference>
<keyword evidence="2" id="KW-1185">Reference proteome</keyword>
<gene>
    <name evidence="1" type="ORF">EYF80_012768</name>
</gene>
<dbReference type="Proteomes" id="UP000314294">
    <property type="component" value="Unassembled WGS sequence"/>
</dbReference>
<accession>A0A4Z2IHX1</accession>
<sequence>MTSVQQDNNANRNRLWCNATLPAILPHSPQCHTSLKVGLPSAPRGNKSPVRVAAQRCQILGCEKEKNKSKR</sequence>
<evidence type="ECO:0000313" key="1">
    <source>
        <dbReference type="EMBL" id="TNN76922.1"/>
    </source>
</evidence>
<comment type="caution">
    <text evidence="1">The sequence shown here is derived from an EMBL/GenBank/DDBJ whole genome shotgun (WGS) entry which is preliminary data.</text>
</comment>